<dbReference type="PANTHER" id="PTHR42847">
    <property type="entry name" value="ALKANESULFONATE MONOOXYGENASE"/>
    <property type="match status" value="1"/>
</dbReference>
<dbReference type="GO" id="GO:0052614">
    <property type="term" value="F:uracil oxygenase activity"/>
    <property type="evidence" value="ECO:0007669"/>
    <property type="project" value="UniProtKB-EC"/>
</dbReference>
<dbReference type="GO" id="GO:0004497">
    <property type="term" value="F:monooxygenase activity"/>
    <property type="evidence" value="ECO:0007669"/>
    <property type="project" value="UniProtKB-KW"/>
</dbReference>
<dbReference type="RefSeq" id="WP_103562197.1">
    <property type="nucleotide sequence ID" value="NZ_MTBP01000001.1"/>
</dbReference>
<dbReference type="InterPro" id="IPR050172">
    <property type="entry name" value="SsuD_RutA_monooxygenase"/>
</dbReference>
<gene>
    <name evidence="6" type="primary">rutA_1</name>
    <name evidence="6" type="ORF">BTM25_17840</name>
</gene>
<protein>
    <submittedName>
        <fullName evidence="6">Pyrimidine monooxygenase RutA</fullName>
        <ecNumber evidence="6">1.14.99.46</ecNumber>
    </submittedName>
</protein>
<feature type="domain" description="Luciferase-like" evidence="5">
    <location>
        <begin position="5"/>
        <end position="325"/>
    </location>
</feature>
<dbReference type="PANTHER" id="PTHR42847:SF4">
    <property type="entry name" value="ALKANESULFONATE MONOOXYGENASE-RELATED"/>
    <property type="match status" value="1"/>
</dbReference>
<keyword evidence="7" id="KW-1185">Reference proteome</keyword>
<evidence type="ECO:0000256" key="4">
    <source>
        <dbReference type="ARBA" id="ARBA00023033"/>
    </source>
</evidence>
<dbReference type="SUPFAM" id="SSF51679">
    <property type="entry name" value="Bacterial luciferase-like"/>
    <property type="match status" value="1"/>
</dbReference>
<dbReference type="AlphaFoldDB" id="A0A2P4UQQ2"/>
<evidence type="ECO:0000256" key="2">
    <source>
        <dbReference type="ARBA" id="ARBA00022643"/>
    </source>
</evidence>
<dbReference type="Gene3D" id="3.20.20.30">
    <property type="entry name" value="Luciferase-like domain"/>
    <property type="match status" value="1"/>
</dbReference>
<proteinExistence type="predicted"/>
<dbReference type="EMBL" id="MTBP01000001">
    <property type="protein sequence ID" value="POM27370.1"/>
    <property type="molecule type" value="Genomic_DNA"/>
</dbReference>
<dbReference type="Proteomes" id="UP000242367">
    <property type="component" value="Unassembled WGS sequence"/>
</dbReference>
<keyword evidence="4 6" id="KW-0503">Monooxygenase</keyword>
<name>A0A2P4UQQ2_9ACTN</name>
<accession>A0A2P4UQQ2</accession>
<evidence type="ECO:0000313" key="7">
    <source>
        <dbReference type="Proteomes" id="UP000242367"/>
    </source>
</evidence>
<keyword evidence="1" id="KW-0285">Flavoprotein</keyword>
<evidence type="ECO:0000256" key="1">
    <source>
        <dbReference type="ARBA" id="ARBA00022630"/>
    </source>
</evidence>
<dbReference type="CDD" id="cd01094">
    <property type="entry name" value="Alkanesulfonate_monoxygenase"/>
    <property type="match status" value="1"/>
</dbReference>
<keyword evidence="3 6" id="KW-0560">Oxidoreductase</keyword>
<dbReference type="InterPro" id="IPR036661">
    <property type="entry name" value="Luciferase-like_sf"/>
</dbReference>
<evidence type="ECO:0000259" key="5">
    <source>
        <dbReference type="Pfam" id="PF00296"/>
    </source>
</evidence>
<dbReference type="Pfam" id="PF00296">
    <property type="entry name" value="Bac_luciferase"/>
    <property type="match status" value="1"/>
</dbReference>
<evidence type="ECO:0000256" key="3">
    <source>
        <dbReference type="ARBA" id="ARBA00023002"/>
    </source>
</evidence>
<keyword evidence="2" id="KW-0288">FMN</keyword>
<sequence length="373" mass="40866">MGFQIGLFSPNTESGLAITTAPERWRATWENNLRLARLADETGIDFLLPVARWTDWGKDTDFHGSVLDPLVWASGLLTATRRVRVFVTLHTAFHHPVVAAKQLATADHLSAGRAGLNIVAGWHAPEYEMFGLSLPDDHDVRYALAQEWWDVVRRIWSSDEPFDHEGRFFRLRNVVGSPKPYNGGTLPVINAGSSAQGRSFAARNADRAFTVVAGPDDGAQVVAAIRAEAATHGRSVGVFTLGHVVCRPSRAEAEDHLHYYADEHADWPAVDEVMRLQGLHAQSFTPEMLQVFRDRFAAGHGSCPIVGDPDDVADTLAAFAAAGFDGIALSFLNYTDELGYFATEVFPRLAARGVRPAPVDYPDGTVPHARHHT</sequence>
<evidence type="ECO:0000313" key="6">
    <source>
        <dbReference type="EMBL" id="POM27370.1"/>
    </source>
</evidence>
<dbReference type="InterPro" id="IPR011251">
    <property type="entry name" value="Luciferase-like_dom"/>
</dbReference>
<organism evidence="6 7">
    <name type="scientific">Actinomadura rubteroloni</name>
    <dbReference type="NCBI Taxonomy" id="1926885"/>
    <lineage>
        <taxon>Bacteria</taxon>
        <taxon>Bacillati</taxon>
        <taxon>Actinomycetota</taxon>
        <taxon>Actinomycetes</taxon>
        <taxon>Streptosporangiales</taxon>
        <taxon>Thermomonosporaceae</taxon>
        <taxon>Actinomadura</taxon>
    </lineage>
</organism>
<comment type="caution">
    <text evidence="6">The sequence shown here is derived from an EMBL/GenBank/DDBJ whole genome shotgun (WGS) entry which is preliminary data.</text>
</comment>
<dbReference type="EC" id="1.14.99.46" evidence="6"/>
<reference evidence="6 7" key="1">
    <citation type="journal article" date="2017" name="Chemistry">
        <title>Isolation, Biosynthesis and Chemical Modifications of Rubterolones A-F: Rare Tropolone Alkaloids from Actinomadura sp. 5-2.</title>
        <authorList>
            <person name="Guo H."/>
            <person name="Benndorf R."/>
            <person name="Leichnitz D."/>
            <person name="Klassen J.L."/>
            <person name="Vollmers J."/>
            <person name="Gorls H."/>
            <person name="Steinacker M."/>
            <person name="Weigel C."/>
            <person name="Dahse H.M."/>
            <person name="Kaster A.K."/>
            <person name="de Beer Z.W."/>
            <person name="Poulsen M."/>
            <person name="Beemelmanns C."/>
        </authorList>
    </citation>
    <scope>NUCLEOTIDE SEQUENCE [LARGE SCALE GENOMIC DNA]</scope>
    <source>
        <strain evidence="6 7">5-2</strain>
    </source>
</reference>